<name>N1QD73_SPHMS</name>
<evidence type="ECO:0000313" key="3">
    <source>
        <dbReference type="Proteomes" id="UP000016931"/>
    </source>
</evidence>
<dbReference type="EMBL" id="KB456269">
    <property type="protein sequence ID" value="EMF09196.1"/>
    <property type="molecule type" value="Genomic_DNA"/>
</dbReference>
<dbReference type="RefSeq" id="XP_016757317.1">
    <property type="nucleotide sequence ID" value="XM_016906736.1"/>
</dbReference>
<feature type="region of interest" description="Disordered" evidence="1">
    <location>
        <begin position="1"/>
        <end position="28"/>
    </location>
</feature>
<dbReference type="AlphaFoldDB" id="N1QD73"/>
<feature type="compositionally biased region" description="Low complexity" evidence="1">
    <location>
        <begin position="171"/>
        <end position="180"/>
    </location>
</feature>
<sequence>MGMLNHPHQPPSVLTRRRPEETHNGSERRALYRAHQPTIMKKRSADTRKLPVYSWTEYPRYTLGSSYPREALEMLADAAASARGMPRSSVPAEWAGGAMLDLHHFTTSADGRLLLPPLPPLMPPPPPPMMPPPPPPLVAVERGGHAPMKVETADLAPPRHHFRAPPCAEFTSDTPPSKTSPAPPSISPG</sequence>
<keyword evidence="3" id="KW-1185">Reference proteome</keyword>
<proteinExistence type="predicted"/>
<feature type="region of interest" description="Disordered" evidence="1">
    <location>
        <begin position="153"/>
        <end position="189"/>
    </location>
</feature>
<reference evidence="2 3" key="1">
    <citation type="journal article" date="2012" name="PLoS Pathog.">
        <title>Diverse lifestyles and strategies of plant pathogenesis encoded in the genomes of eighteen Dothideomycetes fungi.</title>
        <authorList>
            <person name="Ohm R.A."/>
            <person name="Feau N."/>
            <person name="Henrissat B."/>
            <person name="Schoch C.L."/>
            <person name="Horwitz B.A."/>
            <person name="Barry K.W."/>
            <person name="Condon B.J."/>
            <person name="Copeland A.C."/>
            <person name="Dhillon B."/>
            <person name="Glaser F."/>
            <person name="Hesse C.N."/>
            <person name="Kosti I."/>
            <person name="LaButti K."/>
            <person name="Lindquist E.A."/>
            <person name="Lucas S."/>
            <person name="Salamov A.A."/>
            <person name="Bradshaw R.E."/>
            <person name="Ciuffetti L."/>
            <person name="Hamelin R.C."/>
            <person name="Kema G.H.J."/>
            <person name="Lawrence C."/>
            <person name="Scott J.A."/>
            <person name="Spatafora J.W."/>
            <person name="Turgeon B.G."/>
            <person name="de Wit P.J.G.M."/>
            <person name="Zhong S."/>
            <person name="Goodwin S.B."/>
            <person name="Grigoriev I.V."/>
        </authorList>
    </citation>
    <scope>NUCLEOTIDE SEQUENCE [LARGE SCALE GENOMIC DNA]</scope>
    <source>
        <strain evidence="2 3">SO2202</strain>
    </source>
</reference>
<dbReference type="HOGENOM" id="CLU_1435248_0_0_1"/>
<gene>
    <name evidence="2" type="ORF">SEPMUDRAFT_151311</name>
</gene>
<dbReference type="GeneID" id="27903873"/>
<evidence type="ECO:0000256" key="1">
    <source>
        <dbReference type="SAM" id="MobiDB-lite"/>
    </source>
</evidence>
<dbReference type="Proteomes" id="UP000016931">
    <property type="component" value="Unassembled WGS sequence"/>
</dbReference>
<organism evidence="2 3">
    <name type="scientific">Sphaerulina musiva (strain SO2202)</name>
    <name type="common">Poplar stem canker fungus</name>
    <name type="synonym">Septoria musiva</name>
    <dbReference type="NCBI Taxonomy" id="692275"/>
    <lineage>
        <taxon>Eukaryota</taxon>
        <taxon>Fungi</taxon>
        <taxon>Dikarya</taxon>
        <taxon>Ascomycota</taxon>
        <taxon>Pezizomycotina</taxon>
        <taxon>Dothideomycetes</taxon>
        <taxon>Dothideomycetidae</taxon>
        <taxon>Mycosphaerellales</taxon>
        <taxon>Mycosphaerellaceae</taxon>
        <taxon>Sphaerulina</taxon>
    </lineage>
</organism>
<accession>N1QD73</accession>
<feature type="compositionally biased region" description="Basic and acidic residues" evidence="1">
    <location>
        <begin position="17"/>
        <end position="28"/>
    </location>
</feature>
<evidence type="ECO:0000313" key="2">
    <source>
        <dbReference type="EMBL" id="EMF09196.1"/>
    </source>
</evidence>
<protein>
    <submittedName>
        <fullName evidence="2">Uncharacterized protein</fullName>
    </submittedName>
</protein>